<dbReference type="GO" id="GO:0005506">
    <property type="term" value="F:iron ion binding"/>
    <property type="evidence" value="ECO:0007669"/>
    <property type="project" value="InterPro"/>
</dbReference>
<evidence type="ECO:0000256" key="2">
    <source>
        <dbReference type="ARBA" id="ARBA00022617"/>
    </source>
</evidence>
<protein>
    <submittedName>
        <fullName evidence="8">Cytochrome P450</fullName>
    </submittedName>
</protein>
<dbReference type="InterPro" id="IPR017972">
    <property type="entry name" value="Cyt_P450_CS"/>
</dbReference>
<dbReference type="AlphaFoldDB" id="A0A917TD10"/>
<accession>A0A917TD10</accession>
<dbReference type="PRINTS" id="PR00385">
    <property type="entry name" value="P450"/>
</dbReference>
<evidence type="ECO:0000256" key="7">
    <source>
        <dbReference type="RuleBase" id="RU000461"/>
    </source>
</evidence>
<evidence type="ECO:0000256" key="6">
    <source>
        <dbReference type="ARBA" id="ARBA00023033"/>
    </source>
</evidence>
<dbReference type="InterPro" id="IPR001128">
    <property type="entry name" value="Cyt_P450"/>
</dbReference>
<reference evidence="8" key="2">
    <citation type="submission" date="2020-09" db="EMBL/GenBank/DDBJ databases">
        <authorList>
            <person name="Sun Q."/>
            <person name="Zhou Y."/>
        </authorList>
    </citation>
    <scope>NUCLEOTIDE SEQUENCE</scope>
    <source>
        <strain evidence="8">CGMCC 4.7308</strain>
    </source>
</reference>
<evidence type="ECO:0000313" key="8">
    <source>
        <dbReference type="EMBL" id="GGM18305.1"/>
    </source>
</evidence>
<keyword evidence="2 7" id="KW-0349">Heme</keyword>
<keyword evidence="5 7" id="KW-0408">Iron</keyword>
<comment type="similarity">
    <text evidence="1 7">Belongs to the cytochrome P450 family.</text>
</comment>
<dbReference type="EMBL" id="BMNA01000020">
    <property type="protein sequence ID" value="GGM18305.1"/>
    <property type="molecule type" value="Genomic_DNA"/>
</dbReference>
<dbReference type="PANTHER" id="PTHR46696">
    <property type="entry name" value="P450, PUTATIVE (EUROFUNG)-RELATED"/>
    <property type="match status" value="1"/>
</dbReference>
<name>A0A917TD10_9ACTN</name>
<keyword evidence="9" id="KW-1185">Reference proteome</keyword>
<proteinExistence type="inferred from homology"/>
<reference evidence="8" key="1">
    <citation type="journal article" date="2014" name="Int. J. Syst. Evol. Microbiol.">
        <title>Complete genome sequence of Corynebacterium casei LMG S-19264T (=DSM 44701T), isolated from a smear-ripened cheese.</title>
        <authorList>
            <consortium name="US DOE Joint Genome Institute (JGI-PGF)"/>
            <person name="Walter F."/>
            <person name="Albersmeier A."/>
            <person name="Kalinowski J."/>
            <person name="Ruckert C."/>
        </authorList>
    </citation>
    <scope>NUCLEOTIDE SEQUENCE</scope>
    <source>
        <strain evidence="8">CGMCC 4.7308</strain>
    </source>
</reference>
<dbReference type="Proteomes" id="UP000655208">
    <property type="component" value="Unassembled WGS sequence"/>
</dbReference>
<dbReference type="PRINTS" id="PR00359">
    <property type="entry name" value="BP450"/>
</dbReference>
<dbReference type="Pfam" id="PF00067">
    <property type="entry name" value="p450"/>
    <property type="match status" value="1"/>
</dbReference>
<evidence type="ECO:0000313" key="9">
    <source>
        <dbReference type="Proteomes" id="UP000655208"/>
    </source>
</evidence>
<dbReference type="GO" id="GO:0036199">
    <property type="term" value="F:cholest-4-en-3-one 26-monooxygenase activity"/>
    <property type="evidence" value="ECO:0007669"/>
    <property type="project" value="TreeGrafter"/>
</dbReference>
<dbReference type="PROSITE" id="PS00086">
    <property type="entry name" value="CYTOCHROME_P450"/>
    <property type="match status" value="1"/>
</dbReference>
<evidence type="ECO:0000256" key="4">
    <source>
        <dbReference type="ARBA" id="ARBA00023002"/>
    </source>
</evidence>
<dbReference type="InterPro" id="IPR036396">
    <property type="entry name" value="Cyt_P450_sf"/>
</dbReference>
<dbReference type="InterPro" id="IPR002397">
    <property type="entry name" value="Cyt_P450_B"/>
</dbReference>
<evidence type="ECO:0000256" key="3">
    <source>
        <dbReference type="ARBA" id="ARBA00022723"/>
    </source>
</evidence>
<comment type="caution">
    <text evidence="8">The sequence shown here is derived from an EMBL/GenBank/DDBJ whole genome shotgun (WGS) entry which is preliminary data.</text>
</comment>
<dbReference type="RefSeq" id="WP_188944919.1">
    <property type="nucleotide sequence ID" value="NZ_BMNA01000020.1"/>
</dbReference>
<organism evidence="8 9">
    <name type="scientific">Nakamurella endophytica</name>
    <dbReference type="NCBI Taxonomy" id="1748367"/>
    <lineage>
        <taxon>Bacteria</taxon>
        <taxon>Bacillati</taxon>
        <taxon>Actinomycetota</taxon>
        <taxon>Actinomycetes</taxon>
        <taxon>Nakamurellales</taxon>
        <taxon>Nakamurellaceae</taxon>
        <taxon>Nakamurella</taxon>
    </lineage>
</organism>
<dbReference type="FunFam" id="1.10.630.10:FF:000018">
    <property type="entry name" value="Cytochrome P450 monooxygenase"/>
    <property type="match status" value="1"/>
</dbReference>
<dbReference type="GO" id="GO:0020037">
    <property type="term" value="F:heme binding"/>
    <property type="evidence" value="ECO:0007669"/>
    <property type="project" value="InterPro"/>
</dbReference>
<gene>
    <name evidence="8" type="ORF">GCM10011594_43010</name>
</gene>
<dbReference type="GO" id="GO:0008395">
    <property type="term" value="F:steroid hydroxylase activity"/>
    <property type="evidence" value="ECO:0007669"/>
    <property type="project" value="TreeGrafter"/>
</dbReference>
<dbReference type="SUPFAM" id="SSF48264">
    <property type="entry name" value="Cytochrome P450"/>
    <property type="match status" value="1"/>
</dbReference>
<keyword evidence="4 7" id="KW-0560">Oxidoreductase</keyword>
<keyword evidence="6 7" id="KW-0503">Monooxygenase</keyword>
<evidence type="ECO:0000256" key="5">
    <source>
        <dbReference type="ARBA" id="ARBA00023004"/>
    </source>
</evidence>
<keyword evidence="3 7" id="KW-0479">Metal-binding</keyword>
<dbReference type="CDD" id="cd20625">
    <property type="entry name" value="CYP164-like"/>
    <property type="match status" value="1"/>
</dbReference>
<dbReference type="Gene3D" id="1.10.630.10">
    <property type="entry name" value="Cytochrome P450"/>
    <property type="match status" value="1"/>
</dbReference>
<dbReference type="PANTHER" id="PTHR46696:SF4">
    <property type="entry name" value="BIOTIN BIOSYNTHESIS CYTOCHROME P450"/>
    <property type="match status" value="1"/>
</dbReference>
<dbReference type="GO" id="GO:0006707">
    <property type="term" value="P:cholesterol catabolic process"/>
    <property type="evidence" value="ECO:0007669"/>
    <property type="project" value="TreeGrafter"/>
</dbReference>
<evidence type="ECO:0000256" key="1">
    <source>
        <dbReference type="ARBA" id="ARBA00010617"/>
    </source>
</evidence>
<sequence length="428" mass="46059">MTSTDTQPAATFGPAGRALAAARFAAALSRQRTAVRWHGYLRRDPVSLLQLRTGRRDPYPVYDRIRSTGPLVPTVLGNVATARYELCSAVLRDRAFGVQPLQPLVGVGESDLSLLQMNPPDHTRLRRAVAPAFGPRRLPAFRERIEGTVHRLLDAVPRGTPFDLVAALAAPLPIAVITDLLGVPDADVAEFSAIGAAIGSALDGVQSLRHGATLLRADAALERLFTELFERRRREPGDDLLSTLVRADPATVHPDELRPLCTLLLVAGFETTVNLIGNAVLALLRHPAQWAALRDDPGLAEAVVEETLRYDPPVQRTTRFATRDAELGGAPVRAGQLVLVLLGGANRDPDVFARPAEFDLGRDTQVEHLAFSAGAHYCIGAPLARLEAAVALRALAERFPDLQAAGRPTRRTGSTIRGLLTFPVRPGG</sequence>